<organism evidence="1">
    <name type="scientific">Cacopsylla melanoneura</name>
    <dbReference type="NCBI Taxonomy" id="428564"/>
    <lineage>
        <taxon>Eukaryota</taxon>
        <taxon>Metazoa</taxon>
        <taxon>Ecdysozoa</taxon>
        <taxon>Arthropoda</taxon>
        <taxon>Hexapoda</taxon>
        <taxon>Insecta</taxon>
        <taxon>Pterygota</taxon>
        <taxon>Neoptera</taxon>
        <taxon>Paraneoptera</taxon>
        <taxon>Hemiptera</taxon>
        <taxon>Sternorrhyncha</taxon>
        <taxon>Psylloidea</taxon>
        <taxon>Psyllidae</taxon>
        <taxon>Psyllinae</taxon>
        <taxon>Cacopsylla</taxon>
    </lineage>
</organism>
<accession>A0A8D8V6J7</accession>
<proteinExistence type="predicted"/>
<reference evidence="1" key="1">
    <citation type="submission" date="2021-05" db="EMBL/GenBank/DDBJ databases">
        <authorList>
            <person name="Alioto T."/>
            <person name="Alioto T."/>
            <person name="Gomez Garrido J."/>
        </authorList>
    </citation>
    <scope>NUCLEOTIDE SEQUENCE</scope>
</reference>
<sequence length="128" mass="13551">MLPSSHGSVVTAVFLHAEDPGSNPATCPSERVAHVERNPPPGLLARHGNTPQQLAQAVINQPAGSPGTVAAQAETRSQCLLKCRRRRKAVRLARTAFKLTLHSHVTALSAQRRQTVDAVVAAALIVVS</sequence>
<protein>
    <submittedName>
        <fullName evidence="1">Uncharacterized protein</fullName>
    </submittedName>
</protein>
<name>A0A8D8V6J7_9HEMI</name>
<dbReference type="EMBL" id="HBUF01357253">
    <property type="protein sequence ID" value="CAG6718299.1"/>
    <property type="molecule type" value="Transcribed_RNA"/>
</dbReference>
<evidence type="ECO:0000313" key="1">
    <source>
        <dbReference type="EMBL" id="CAG6718299.1"/>
    </source>
</evidence>
<dbReference type="AlphaFoldDB" id="A0A8D8V6J7"/>